<feature type="transmembrane region" description="Helical" evidence="1">
    <location>
        <begin position="28"/>
        <end position="45"/>
    </location>
</feature>
<keyword evidence="1" id="KW-0812">Transmembrane</keyword>
<reference evidence="2" key="1">
    <citation type="submission" date="2022-06" db="EMBL/GenBank/DDBJ databases">
        <title>Vallitalea longa sp. nov., an anaerobic bacterium isolated from marine sediment.</title>
        <authorList>
            <person name="Hirano S."/>
            <person name="Terahara T."/>
            <person name="Mori K."/>
            <person name="Hamada M."/>
            <person name="Matsumoto R."/>
            <person name="Kobayashi T."/>
        </authorList>
    </citation>
    <scope>NUCLEOTIDE SEQUENCE</scope>
    <source>
        <strain evidence="2">SH18-1</strain>
    </source>
</reference>
<evidence type="ECO:0000256" key="1">
    <source>
        <dbReference type="SAM" id="Phobius"/>
    </source>
</evidence>
<accession>A0A9W5YAM5</accession>
<keyword evidence="1" id="KW-0472">Membrane</keyword>
<dbReference type="AlphaFoldDB" id="A0A9W5YAM5"/>
<evidence type="ECO:0000313" key="2">
    <source>
        <dbReference type="EMBL" id="GKX29181.1"/>
    </source>
</evidence>
<dbReference type="RefSeq" id="WP_281814469.1">
    <property type="nucleotide sequence ID" value="NZ_BRLB01000003.1"/>
</dbReference>
<protein>
    <submittedName>
        <fullName evidence="2">Uncharacterized protein</fullName>
    </submittedName>
</protein>
<organism evidence="2 3">
    <name type="scientific">Vallitalea longa</name>
    <dbReference type="NCBI Taxonomy" id="2936439"/>
    <lineage>
        <taxon>Bacteria</taxon>
        <taxon>Bacillati</taxon>
        <taxon>Bacillota</taxon>
        <taxon>Clostridia</taxon>
        <taxon>Lachnospirales</taxon>
        <taxon>Vallitaleaceae</taxon>
        <taxon>Vallitalea</taxon>
    </lineage>
</organism>
<keyword evidence="3" id="KW-1185">Reference proteome</keyword>
<comment type="caution">
    <text evidence="2">The sequence shown here is derived from an EMBL/GenBank/DDBJ whole genome shotgun (WGS) entry which is preliminary data.</text>
</comment>
<gene>
    <name evidence="2" type="ORF">SH1V18_16610</name>
</gene>
<keyword evidence="1" id="KW-1133">Transmembrane helix</keyword>
<evidence type="ECO:0000313" key="3">
    <source>
        <dbReference type="Proteomes" id="UP001144256"/>
    </source>
</evidence>
<name>A0A9W5YAM5_9FIRM</name>
<dbReference type="Proteomes" id="UP001144256">
    <property type="component" value="Unassembled WGS sequence"/>
</dbReference>
<proteinExistence type="predicted"/>
<dbReference type="EMBL" id="BRLB01000003">
    <property type="protein sequence ID" value="GKX29181.1"/>
    <property type="molecule type" value="Genomic_DNA"/>
</dbReference>
<sequence length="46" mass="5362">MDDLIECIFDLILLPLEGWDDLKLRHKIIITSISLVMIIVAIKFYS</sequence>